<gene>
    <name evidence="5" type="ORF">F4693_002052</name>
</gene>
<dbReference type="Gene3D" id="3.40.50.2300">
    <property type="match status" value="2"/>
</dbReference>
<dbReference type="SUPFAM" id="SSF53822">
    <property type="entry name" value="Periplasmic binding protein-like I"/>
    <property type="match status" value="1"/>
</dbReference>
<dbReference type="Pfam" id="PF13377">
    <property type="entry name" value="Peripla_BP_3"/>
    <property type="match status" value="1"/>
</dbReference>
<dbReference type="GO" id="GO:0000976">
    <property type="term" value="F:transcription cis-regulatory region binding"/>
    <property type="evidence" value="ECO:0007669"/>
    <property type="project" value="TreeGrafter"/>
</dbReference>
<evidence type="ECO:0000313" key="6">
    <source>
        <dbReference type="Proteomes" id="UP000522313"/>
    </source>
</evidence>
<evidence type="ECO:0000259" key="4">
    <source>
        <dbReference type="PROSITE" id="PS50932"/>
    </source>
</evidence>
<dbReference type="PROSITE" id="PS50932">
    <property type="entry name" value="HTH_LACI_2"/>
    <property type="match status" value="1"/>
</dbReference>
<proteinExistence type="predicted"/>
<keyword evidence="3" id="KW-0804">Transcription</keyword>
<dbReference type="InterPro" id="IPR000843">
    <property type="entry name" value="HTH_LacI"/>
</dbReference>
<evidence type="ECO:0000313" key="5">
    <source>
        <dbReference type="EMBL" id="MBB6505065.1"/>
    </source>
</evidence>
<dbReference type="RefSeq" id="WP_184505688.1">
    <property type="nucleotide sequence ID" value="NZ_JACHBT010000010.1"/>
</dbReference>
<dbReference type="SMART" id="SM00354">
    <property type="entry name" value="HTH_LACI"/>
    <property type="match status" value="1"/>
</dbReference>
<evidence type="ECO:0000256" key="1">
    <source>
        <dbReference type="ARBA" id="ARBA00023015"/>
    </source>
</evidence>
<keyword evidence="2 5" id="KW-0238">DNA-binding</keyword>
<dbReference type="EMBL" id="JACHBT010000010">
    <property type="protein sequence ID" value="MBB6505065.1"/>
    <property type="molecule type" value="Genomic_DNA"/>
</dbReference>
<accession>A0A7X0JD54</accession>
<dbReference type="InterPro" id="IPR046335">
    <property type="entry name" value="LacI/GalR-like_sensor"/>
</dbReference>
<dbReference type="CDD" id="cd01392">
    <property type="entry name" value="HTH_LacI"/>
    <property type="match status" value="1"/>
</dbReference>
<organism evidence="5 6">
    <name type="scientific">Sphingomonas endophytica</name>
    <dbReference type="NCBI Taxonomy" id="869719"/>
    <lineage>
        <taxon>Bacteria</taxon>
        <taxon>Pseudomonadati</taxon>
        <taxon>Pseudomonadota</taxon>
        <taxon>Alphaproteobacteria</taxon>
        <taxon>Sphingomonadales</taxon>
        <taxon>Sphingomonadaceae</taxon>
        <taxon>Sphingomonas</taxon>
    </lineage>
</organism>
<dbReference type="Proteomes" id="UP000522313">
    <property type="component" value="Unassembled WGS sequence"/>
</dbReference>
<dbReference type="PANTHER" id="PTHR30146">
    <property type="entry name" value="LACI-RELATED TRANSCRIPTIONAL REPRESSOR"/>
    <property type="match status" value="1"/>
</dbReference>
<reference evidence="5 6" key="2">
    <citation type="submission" date="2020-08" db="EMBL/GenBank/DDBJ databases">
        <authorList>
            <person name="Partida-Martinez L."/>
            <person name="Huntemann M."/>
            <person name="Clum A."/>
            <person name="Wang J."/>
            <person name="Palaniappan K."/>
            <person name="Ritter S."/>
            <person name="Chen I.-M."/>
            <person name="Stamatis D."/>
            <person name="Reddy T."/>
            <person name="O'Malley R."/>
            <person name="Daum C."/>
            <person name="Shapiro N."/>
            <person name="Ivanova N."/>
            <person name="Kyrpides N."/>
            <person name="Woyke T."/>
        </authorList>
    </citation>
    <scope>NUCLEOTIDE SEQUENCE [LARGE SCALE GENOMIC DNA]</scope>
    <source>
        <strain evidence="5 6">AS3.13</strain>
    </source>
</reference>
<name>A0A7X0JD54_9SPHN</name>
<sequence>MRRRIGCAFPSHEPPPLSDRVTSFDIAAAAGVSQPTVSRALRGDRTVSAATRLRITAIAEQLGYKVDRAASSLRRGEAKTLALLFFEDPLPDATAINPFFLSMLGSILKTCALRGYDLLTSFQQLSADWHKDYEDSRKADGLILLGYGDWETYRVRLEQLVGQKTRYVRWGSVEPNGLGLVLGCDNIGGGRDVARHLLNRGRRNVAFVGTASDHYPEFRDRYRGLCDVLRGAGLPVDPGLHVDALSSEQVGYDATRRLLARGVPFDALFAASDLIALGALRALDEAGRRVPEDVAVAGFDDIPAARLSRPPLTTVAQDYARAGALLVDTLVRQIAGETTENVMLPATLMVRVSA</sequence>
<dbReference type="Gene3D" id="1.10.260.40">
    <property type="entry name" value="lambda repressor-like DNA-binding domains"/>
    <property type="match status" value="1"/>
</dbReference>
<dbReference type="InterPro" id="IPR028082">
    <property type="entry name" value="Peripla_BP_I"/>
</dbReference>
<protein>
    <submittedName>
        <fullName evidence="5">DNA-binding LacI/PurR family transcriptional regulator</fullName>
    </submittedName>
</protein>
<feature type="domain" description="HTH lacI-type" evidence="4">
    <location>
        <begin position="21"/>
        <end position="75"/>
    </location>
</feature>
<dbReference type="PANTHER" id="PTHR30146:SF120">
    <property type="entry name" value="ALANINE RACEMASE"/>
    <property type="match status" value="1"/>
</dbReference>
<dbReference type="GO" id="GO:0003700">
    <property type="term" value="F:DNA-binding transcription factor activity"/>
    <property type="evidence" value="ECO:0007669"/>
    <property type="project" value="TreeGrafter"/>
</dbReference>
<dbReference type="InterPro" id="IPR010982">
    <property type="entry name" value="Lambda_DNA-bd_dom_sf"/>
</dbReference>
<comment type="caution">
    <text evidence="5">The sequence shown here is derived from an EMBL/GenBank/DDBJ whole genome shotgun (WGS) entry which is preliminary data.</text>
</comment>
<evidence type="ECO:0000256" key="2">
    <source>
        <dbReference type="ARBA" id="ARBA00023125"/>
    </source>
</evidence>
<dbReference type="SUPFAM" id="SSF47413">
    <property type="entry name" value="lambda repressor-like DNA-binding domains"/>
    <property type="match status" value="1"/>
</dbReference>
<keyword evidence="1" id="KW-0805">Transcription regulation</keyword>
<evidence type="ECO:0000256" key="3">
    <source>
        <dbReference type="ARBA" id="ARBA00023163"/>
    </source>
</evidence>
<dbReference type="Pfam" id="PF00356">
    <property type="entry name" value="LacI"/>
    <property type="match status" value="1"/>
</dbReference>
<reference evidence="5 6" key="1">
    <citation type="submission" date="2020-08" db="EMBL/GenBank/DDBJ databases">
        <title>The Agave Microbiome: Exploring the role of microbial communities in plant adaptations to desert environments.</title>
        <authorList>
            <person name="Partida-Martinez L.P."/>
        </authorList>
    </citation>
    <scope>NUCLEOTIDE SEQUENCE [LARGE SCALE GENOMIC DNA]</scope>
    <source>
        <strain evidence="5 6">AS3.13</strain>
    </source>
</reference>
<dbReference type="AlphaFoldDB" id="A0A7X0JD54"/>